<evidence type="ECO:0000256" key="1">
    <source>
        <dbReference type="SAM" id="MobiDB-lite"/>
    </source>
</evidence>
<dbReference type="InterPro" id="IPR012337">
    <property type="entry name" value="RNaseH-like_sf"/>
</dbReference>
<keyword evidence="2" id="KW-0548">Nucleotidyltransferase</keyword>
<reference evidence="2" key="1">
    <citation type="journal article" date="2019" name="Sci. Rep.">
        <title>Draft genome of Tanacetum cinerariifolium, the natural source of mosquito coil.</title>
        <authorList>
            <person name="Yamashiro T."/>
            <person name="Shiraishi A."/>
            <person name="Satake H."/>
            <person name="Nakayama K."/>
        </authorList>
    </citation>
    <scope>NUCLEOTIDE SEQUENCE</scope>
</reference>
<feature type="compositionally biased region" description="Basic and acidic residues" evidence="1">
    <location>
        <begin position="183"/>
        <end position="198"/>
    </location>
</feature>
<gene>
    <name evidence="2" type="ORF">Tci_001079</name>
</gene>
<proteinExistence type="predicted"/>
<comment type="caution">
    <text evidence="2">The sequence shown here is derived from an EMBL/GenBank/DDBJ whole genome shotgun (WGS) entry which is preliminary data.</text>
</comment>
<feature type="region of interest" description="Disordered" evidence="1">
    <location>
        <begin position="158"/>
        <end position="201"/>
    </location>
</feature>
<sequence length="313" mass="35163">MNYSPLEKLAMSLLHMSRRLRMYFQAHPIKVITEQSLKQILNRAQASGKLAKYSVELGAYNITYEPRNAIKGHVLADFLSEAPTLFTDGASNSKGSEASLVLISPSGVEFTYALRLNFTSTNNKAKYEALLARLCIARKMKVEDIDVKVDSKAIDQPKGGKCYRRGGRRQLDDAHHTLSGRRSMVERQGGKEGPENENKSVYPRGRCALQERVFGAHVKVCGSLTGQLCHQKNTYGILRNAHHSEVRGGKSYKARAPTPNLQKVKVRHRSHRLLHKMDRSKTVGQDYRERHKEVCVTPPNRVAMEYGSESVTS</sequence>
<dbReference type="InterPro" id="IPR036397">
    <property type="entry name" value="RNaseH_sf"/>
</dbReference>
<evidence type="ECO:0000313" key="2">
    <source>
        <dbReference type="EMBL" id="GEU29101.1"/>
    </source>
</evidence>
<accession>A0A699GI43</accession>
<organism evidence="2">
    <name type="scientific">Tanacetum cinerariifolium</name>
    <name type="common">Dalmatian daisy</name>
    <name type="synonym">Chrysanthemum cinerariifolium</name>
    <dbReference type="NCBI Taxonomy" id="118510"/>
    <lineage>
        <taxon>Eukaryota</taxon>
        <taxon>Viridiplantae</taxon>
        <taxon>Streptophyta</taxon>
        <taxon>Embryophyta</taxon>
        <taxon>Tracheophyta</taxon>
        <taxon>Spermatophyta</taxon>
        <taxon>Magnoliopsida</taxon>
        <taxon>eudicotyledons</taxon>
        <taxon>Gunneridae</taxon>
        <taxon>Pentapetalae</taxon>
        <taxon>asterids</taxon>
        <taxon>campanulids</taxon>
        <taxon>Asterales</taxon>
        <taxon>Asteraceae</taxon>
        <taxon>Asteroideae</taxon>
        <taxon>Anthemideae</taxon>
        <taxon>Anthemidinae</taxon>
        <taxon>Tanacetum</taxon>
    </lineage>
</organism>
<dbReference type="GO" id="GO:0003676">
    <property type="term" value="F:nucleic acid binding"/>
    <property type="evidence" value="ECO:0007669"/>
    <property type="project" value="InterPro"/>
</dbReference>
<dbReference type="EMBL" id="BKCJ010000044">
    <property type="protein sequence ID" value="GEU29101.1"/>
    <property type="molecule type" value="Genomic_DNA"/>
</dbReference>
<keyword evidence="2" id="KW-0695">RNA-directed DNA polymerase</keyword>
<keyword evidence="2" id="KW-0808">Transferase</keyword>
<dbReference type="GO" id="GO:0003964">
    <property type="term" value="F:RNA-directed DNA polymerase activity"/>
    <property type="evidence" value="ECO:0007669"/>
    <property type="project" value="UniProtKB-KW"/>
</dbReference>
<dbReference type="PANTHER" id="PTHR48475">
    <property type="entry name" value="RIBONUCLEASE H"/>
    <property type="match status" value="1"/>
</dbReference>
<protein>
    <submittedName>
        <fullName evidence="2">Reverse transcriptase domain-containing protein</fullName>
    </submittedName>
</protein>
<name>A0A699GI43_TANCI</name>
<dbReference type="SUPFAM" id="SSF53098">
    <property type="entry name" value="Ribonuclease H-like"/>
    <property type="match status" value="1"/>
</dbReference>
<dbReference type="Gene3D" id="3.30.420.10">
    <property type="entry name" value="Ribonuclease H-like superfamily/Ribonuclease H"/>
    <property type="match status" value="1"/>
</dbReference>
<dbReference type="AlphaFoldDB" id="A0A699GI43"/>
<dbReference type="PANTHER" id="PTHR48475:SF2">
    <property type="entry name" value="RIBONUCLEASE H"/>
    <property type="match status" value="1"/>
</dbReference>